<feature type="transmembrane region" description="Helical" evidence="1">
    <location>
        <begin position="6"/>
        <end position="26"/>
    </location>
</feature>
<dbReference type="EMBL" id="JBBMFF010000181">
    <property type="protein sequence ID" value="MEQ2510719.1"/>
    <property type="molecule type" value="Genomic_DNA"/>
</dbReference>
<feature type="transmembrane region" description="Helical" evidence="1">
    <location>
        <begin position="38"/>
        <end position="57"/>
    </location>
</feature>
<feature type="transmembrane region" description="Helical" evidence="1">
    <location>
        <begin position="69"/>
        <end position="88"/>
    </location>
</feature>
<dbReference type="Pfam" id="PF06961">
    <property type="entry name" value="DUF1294"/>
    <property type="match status" value="1"/>
</dbReference>
<sequence>MLKYYVCWLLLMSAVTFFLMGWDKHLARCRRRRIPERVLLGWAAAGGALGGILAMQLFRHKTLHRHFSVGMPVMLAVQLLLGAAVQLWL</sequence>
<evidence type="ECO:0000256" key="1">
    <source>
        <dbReference type="SAM" id="Phobius"/>
    </source>
</evidence>
<accession>A0ABV1G694</accession>
<organism evidence="2 3">
    <name type="scientific">Faecousia intestinalis</name>
    <dbReference type="NCBI Taxonomy" id="3133167"/>
    <lineage>
        <taxon>Bacteria</taxon>
        <taxon>Bacillati</taxon>
        <taxon>Bacillota</taxon>
        <taxon>Clostridia</taxon>
        <taxon>Eubacteriales</taxon>
        <taxon>Oscillospiraceae</taxon>
        <taxon>Faecousia</taxon>
    </lineage>
</organism>
<proteinExistence type="predicted"/>
<name>A0ABV1G694_9FIRM</name>
<keyword evidence="3" id="KW-1185">Reference proteome</keyword>
<evidence type="ECO:0000313" key="3">
    <source>
        <dbReference type="Proteomes" id="UP001491552"/>
    </source>
</evidence>
<dbReference type="InterPro" id="IPR010718">
    <property type="entry name" value="DUF1294"/>
</dbReference>
<dbReference type="RefSeq" id="WP_349135400.1">
    <property type="nucleotide sequence ID" value="NZ_JBBMFF010000181.1"/>
</dbReference>
<gene>
    <name evidence="2" type="ORF">WMO66_05560</name>
</gene>
<evidence type="ECO:0000313" key="2">
    <source>
        <dbReference type="EMBL" id="MEQ2510719.1"/>
    </source>
</evidence>
<dbReference type="Proteomes" id="UP001491552">
    <property type="component" value="Unassembled WGS sequence"/>
</dbReference>
<keyword evidence="1" id="KW-0472">Membrane</keyword>
<protein>
    <submittedName>
        <fullName evidence="2">DUF1294 domain-containing protein</fullName>
    </submittedName>
</protein>
<keyword evidence="1" id="KW-1133">Transmembrane helix</keyword>
<reference evidence="2 3" key="1">
    <citation type="submission" date="2024-03" db="EMBL/GenBank/DDBJ databases">
        <title>Human intestinal bacterial collection.</title>
        <authorList>
            <person name="Pauvert C."/>
            <person name="Hitch T.C.A."/>
            <person name="Clavel T."/>
        </authorList>
    </citation>
    <scope>NUCLEOTIDE SEQUENCE [LARGE SCALE GENOMIC DNA]</scope>
    <source>
        <strain evidence="2 3">CLA-AA-H192</strain>
    </source>
</reference>
<keyword evidence="1" id="KW-0812">Transmembrane</keyword>
<comment type="caution">
    <text evidence="2">The sequence shown here is derived from an EMBL/GenBank/DDBJ whole genome shotgun (WGS) entry which is preliminary data.</text>
</comment>